<dbReference type="SUPFAM" id="SSF46894">
    <property type="entry name" value="C-terminal effector domain of the bipartite response regulators"/>
    <property type="match status" value="1"/>
</dbReference>
<evidence type="ECO:0000256" key="4">
    <source>
        <dbReference type="SAM" id="MobiDB-lite"/>
    </source>
</evidence>
<evidence type="ECO:0000256" key="1">
    <source>
        <dbReference type="ARBA" id="ARBA00005820"/>
    </source>
</evidence>
<dbReference type="SUPFAM" id="SSF52540">
    <property type="entry name" value="P-loop containing nucleoside triphosphate hydrolases"/>
    <property type="match status" value="1"/>
</dbReference>
<dbReference type="InterPro" id="IPR001867">
    <property type="entry name" value="OmpR/PhoB-type_DNA-bd"/>
</dbReference>
<accession>A0ABW0N5J2</accession>
<protein>
    <submittedName>
        <fullName evidence="6">BTAD domain-containing putative transcriptional regulator</fullName>
    </submittedName>
</protein>
<dbReference type="PANTHER" id="PTHR47691:SF3">
    <property type="entry name" value="HTH-TYPE TRANSCRIPTIONAL REGULATOR RV0890C-RELATED"/>
    <property type="match status" value="1"/>
</dbReference>
<evidence type="ECO:0000313" key="6">
    <source>
        <dbReference type="EMBL" id="MFC5495205.1"/>
    </source>
</evidence>
<dbReference type="InterPro" id="IPR011990">
    <property type="entry name" value="TPR-like_helical_dom_sf"/>
</dbReference>
<dbReference type="PRINTS" id="PR00364">
    <property type="entry name" value="DISEASERSIST"/>
</dbReference>
<dbReference type="Pfam" id="PF25872">
    <property type="entry name" value="HTH_77"/>
    <property type="match status" value="1"/>
</dbReference>
<dbReference type="PROSITE" id="PS51755">
    <property type="entry name" value="OMPR_PHOB"/>
    <property type="match status" value="1"/>
</dbReference>
<gene>
    <name evidence="6" type="ORF">ACFPKY_18985</name>
</gene>
<dbReference type="Pfam" id="PF13401">
    <property type="entry name" value="AAA_22"/>
    <property type="match status" value="1"/>
</dbReference>
<feature type="DNA-binding region" description="OmpR/PhoB-type" evidence="3">
    <location>
        <begin position="1"/>
        <end position="91"/>
    </location>
</feature>
<dbReference type="InterPro" id="IPR005158">
    <property type="entry name" value="BTAD"/>
</dbReference>
<evidence type="ECO:0000259" key="5">
    <source>
        <dbReference type="PROSITE" id="PS51755"/>
    </source>
</evidence>
<dbReference type="Gene3D" id="3.40.50.300">
    <property type="entry name" value="P-loop containing nucleotide triphosphate hydrolases"/>
    <property type="match status" value="1"/>
</dbReference>
<keyword evidence="7" id="KW-1185">Reference proteome</keyword>
<dbReference type="InterPro" id="IPR036388">
    <property type="entry name" value="WH-like_DNA-bd_sf"/>
</dbReference>
<comment type="caution">
    <text evidence="6">The sequence shown here is derived from an EMBL/GenBank/DDBJ whole genome shotgun (WGS) entry which is preliminary data.</text>
</comment>
<dbReference type="PANTHER" id="PTHR47691">
    <property type="entry name" value="REGULATOR-RELATED"/>
    <property type="match status" value="1"/>
</dbReference>
<dbReference type="Gene3D" id="1.10.10.10">
    <property type="entry name" value="Winged helix-like DNA-binding domain superfamily/Winged helix DNA-binding domain"/>
    <property type="match status" value="1"/>
</dbReference>
<dbReference type="Pfam" id="PF00486">
    <property type="entry name" value="Trans_reg_C"/>
    <property type="match status" value="1"/>
</dbReference>
<reference evidence="7" key="1">
    <citation type="journal article" date="2019" name="Int. J. Syst. Evol. Microbiol.">
        <title>The Global Catalogue of Microorganisms (GCM) 10K type strain sequencing project: providing services to taxonomists for standard genome sequencing and annotation.</title>
        <authorList>
            <consortium name="The Broad Institute Genomics Platform"/>
            <consortium name="The Broad Institute Genome Sequencing Center for Infectious Disease"/>
            <person name="Wu L."/>
            <person name="Ma J."/>
        </authorList>
    </citation>
    <scope>NUCLEOTIDE SEQUENCE [LARGE SCALE GENOMIC DNA]</scope>
    <source>
        <strain evidence="7">KACC 13778</strain>
    </source>
</reference>
<comment type="similarity">
    <text evidence="1">Belongs to the AfsR/DnrI/RedD regulatory family.</text>
</comment>
<keyword evidence="2 3" id="KW-0238">DNA-binding</keyword>
<feature type="region of interest" description="Disordered" evidence="4">
    <location>
        <begin position="245"/>
        <end position="272"/>
    </location>
</feature>
<dbReference type="InterPro" id="IPR027417">
    <property type="entry name" value="P-loop_NTPase"/>
</dbReference>
<dbReference type="InterPro" id="IPR049945">
    <property type="entry name" value="AAA_22"/>
</dbReference>
<dbReference type="SMART" id="SM01043">
    <property type="entry name" value="BTAD"/>
    <property type="match status" value="1"/>
</dbReference>
<dbReference type="InterPro" id="IPR016032">
    <property type="entry name" value="Sig_transdc_resp-reg_C-effctor"/>
</dbReference>
<evidence type="ECO:0000313" key="7">
    <source>
        <dbReference type="Proteomes" id="UP001595956"/>
    </source>
</evidence>
<proteinExistence type="inferred from homology"/>
<dbReference type="CDD" id="cd15831">
    <property type="entry name" value="BTAD"/>
    <property type="match status" value="1"/>
</dbReference>
<dbReference type="SUPFAM" id="SSF48452">
    <property type="entry name" value="TPR-like"/>
    <property type="match status" value="2"/>
</dbReference>
<dbReference type="InterPro" id="IPR058852">
    <property type="entry name" value="HTH_77"/>
</dbReference>
<feature type="compositionally biased region" description="Basic and acidic residues" evidence="4">
    <location>
        <begin position="262"/>
        <end position="272"/>
    </location>
</feature>
<organism evidence="6 7">
    <name type="scientific">Nocardioides caricicola</name>
    <dbReference type="NCBI Taxonomy" id="634770"/>
    <lineage>
        <taxon>Bacteria</taxon>
        <taxon>Bacillati</taxon>
        <taxon>Actinomycetota</taxon>
        <taxon>Actinomycetes</taxon>
        <taxon>Propionibacteriales</taxon>
        <taxon>Nocardioidaceae</taxon>
        <taxon>Nocardioides</taxon>
    </lineage>
</organism>
<dbReference type="SMART" id="SM00862">
    <property type="entry name" value="Trans_reg_C"/>
    <property type="match status" value="1"/>
</dbReference>
<feature type="domain" description="OmpR/PhoB-type" evidence="5">
    <location>
        <begin position="1"/>
        <end position="91"/>
    </location>
</feature>
<dbReference type="EMBL" id="JBHSMD010000006">
    <property type="protein sequence ID" value="MFC5495205.1"/>
    <property type="molecule type" value="Genomic_DNA"/>
</dbReference>
<dbReference type="Proteomes" id="UP001595956">
    <property type="component" value="Unassembled WGS sequence"/>
</dbReference>
<evidence type="ECO:0000256" key="3">
    <source>
        <dbReference type="PROSITE-ProRule" id="PRU01091"/>
    </source>
</evidence>
<dbReference type="Pfam" id="PF03704">
    <property type="entry name" value="BTAD"/>
    <property type="match status" value="1"/>
</dbReference>
<name>A0ABW0N5J2_9ACTN</name>
<sequence>MIRVLGPLEVDGPAGPVDVGSPRHREVLAALIVDVGRVVSTDALHERVWGDGARGATTANLHAIISRLRARLKASDGLEIVTVPPGYRLDVPAESIDAVRFVALLGRARSSRTAGDLELARQQVEEALALWRGDAYAEVQQPFAQTEAARLAGQRLAGHELAADLDLALGRHDRVLADLAPLVAEHPLREPLRVRQMLALYRAGNQADALAVYADVRAVLVEELGLDPGPELQRLYQRILEQDDTLLDDPRPPAAPAATRPADQRTDQRTDLGADLRRDIVPPAGELVGRADQVAYVRSLLDDSAQRIVTLTGVGGVGKTRLAHAVATAAAPAYRDGVAMISLAPLTDPATVVPEVGRATGLTATDGLDPVATVAEHLRNRELLVVLDNHEHLLEAAGQVSRLVASCPGLTLLVTSRAPLRVRGEIQYQVTPLPLPAPDAADPEDIESSAAVALFVERAEAASPGFELDASNAAAVGAICRRLAGIPLALELAAARVRLLPPVAMLPRLDEMMATSSARDLPPRQRTMRTAIDWSHDLLRPEEQQLFRRLSVFAGGFSLDAAEAVADQADALSLLDSLVEHSLVVPDGATGDTPRFRMLEPILQYAADRLVGDEALAVRANHRSYFGALAAATEPRYRGEGTIEALALTQREHPNYVAALESGLADGDAESTGRLAWDLWLFWWLRGHLVEGRRITTAVLERDVPDDVRVRALAARGAMTFAQGDLEEARCWVEGAALAAATDDPVGQSHCVAGVGLVALAEGDLEAAERAMDATIPLCERTGDRGGWLWTLAHVWQATIALLRGDPERAEALVTLGLDAGRRRHDPLAVYIALFTAAQVAIATGDTGRARRQLEEGIALSLETGDLANLAYFLDALAVVESQAGRHRRVGVLHGASGRLRESVGANVYGYYKPDEALLAEALAVAATALGETEFAAAVDEGRRLTVTEVAAYARGLQANGR</sequence>
<evidence type="ECO:0000256" key="2">
    <source>
        <dbReference type="ARBA" id="ARBA00023125"/>
    </source>
</evidence>
<dbReference type="Gene3D" id="1.25.40.10">
    <property type="entry name" value="Tetratricopeptide repeat domain"/>
    <property type="match status" value="2"/>
</dbReference>
<dbReference type="RefSeq" id="WP_345173603.1">
    <property type="nucleotide sequence ID" value="NZ_BAABFQ010000005.1"/>
</dbReference>